<feature type="transmembrane region" description="Helical" evidence="13">
    <location>
        <begin position="263"/>
        <end position="283"/>
    </location>
</feature>
<evidence type="ECO:0000256" key="4">
    <source>
        <dbReference type="ARBA" id="ARBA00022448"/>
    </source>
</evidence>
<feature type="transmembrane region" description="Helical" evidence="13">
    <location>
        <begin position="105"/>
        <end position="125"/>
    </location>
</feature>
<feature type="transmembrane region" description="Helical" evidence="13">
    <location>
        <begin position="363"/>
        <end position="385"/>
    </location>
</feature>
<dbReference type="Pfam" id="PF03703">
    <property type="entry name" value="bPH_2"/>
    <property type="match status" value="1"/>
</dbReference>
<evidence type="ECO:0000313" key="15">
    <source>
        <dbReference type="EMBL" id="CAH1424828.1"/>
    </source>
</evidence>
<keyword evidence="10 13" id="KW-0472">Membrane</keyword>
<comment type="subcellular location">
    <subcellularLocation>
        <location evidence="1">Cell membrane</location>
        <topology evidence="1">Multi-pass membrane protein</topology>
    </subcellularLocation>
</comment>
<evidence type="ECO:0000256" key="11">
    <source>
        <dbReference type="ARBA" id="ARBA00044504"/>
    </source>
</evidence>
<dbReference type="GO" id="GO:0008506">
    <property type="term" value="F:sucrose:proton symporter activity"/>
    <property type="evidence" value="ECO:0007669"/>
    <property type="project" value="TreeGrafter"/>
</dbReference>
<dbReference type="InterPro" id="IPR005182">
    <property type="entry name" value="YdbS-like_PH"/>
</dbReference>
<dbReference type="InterPro" id="IPR036259">
    <property type="entry name" value="MFS_trans_sf"/>
</dbReference>
<keyword evidence="5" id="KW-1003">Cell membrane</keyword>
<keyword evidence="17" id="KW-1185">Reference proteome</keyword>
<feature type="transmembrane region" description="Helical" evidence="13">
    <location>
        <begin position="218"/>
        <end position="242"/>
    </location>
</feature>
<dbReference type="InterPro" id="IPR011701">
    <property type="entry name" value="MFS"/>
</dbReference>
<comment type="similarity">
    <text evidence="11">Belongs to the major facilitator superfamily. Phosphate:H(+) symporter (TC 2.A.1.9) family.</text>
</comment>
<gene>
    <name evidence="15" type="ORF">LVIROSA_LOCUS12008</name>
    <name evidence="16" type="ORF">LVIROSA_LOCUS18381</name>
</gene>
<evidence type="ECO:0000256" key="8">
    <source>
        <dbReference type="ARBA" id="ARBA00022847"/>
    </source>
</evidence>
<sequence length="855" mass="92954">MDSVSIRVPYKNLKHNADAEVEMMSFQEEADPRIESDNSNRFSNGNGSNYSSSSPQGLPTENCSLITLILSCTVAAGVQFGWALQLSLLTPYIQTLGIGHAFSSFIWLCGPITGLVVQPCVGIWSDRCTSKYGRRRPFILVGSLMISIAVITIGFSADIGYLIGDTKEHCSVYKGTRTRAAFVFIIGFWMLDLANNTVQGPARALLADLAGPDQRNSANAIFCSWMAIGNILGFLSGSSGNWHRWFPFLKSRACCEACGNLKAAFLVAVIFLTFCTLVTLYFAKEIPLAPKQHKKLSDSAPLLNNHQQTGSENSESKPLTNSVDHKVAKSSEVEEEEDQVETFNDNPGAVLVNLLTSLRHLPVGMHSVLIVMALTWLSWFPFFLFDTDWMGREVYHGDPKGDAAKVQAYDEGVREGAFGLLLNSVVLGISSFLIEPMCKWMGSRLVWALSNFVVFASMAGTAVITLISVKQSRGNQEIVGENEAIKNASLVIFAILGLPLAITYSVPFSVTAELTADTGGGQGLAIGVLNLAIVIPQMVVSLGAGPWDALFGGGNVPAFVLASVSALAAGVFAWLKLPTLSTNSYKPTDLYFMEFHVVPTPGHKSHPKSQTNPFQFSQLNWRRTCHVASSHHHSTSNSSKLITIQSLKDKTTTSIMATAATATTTTTTRLLSPTTTSIAHQTLRSTLSSFTKPASLKTLRLSTKLHVSSPTDKPISTTTTTKPTQETIFFDGGAHYGDLVANLLLGFTLVWLPLTLAAVLRGFFLRYRFTNLRVTVISGLTGQDRSDFSYKVVKDVQVVPRFIGEWGDVIITLKDGTKVDLRSVPKFREIAKYCLSMVEKKGADELEESGGAKGF</sequence>
<dbReference type="EMBL" id="CAKMRJ010001945">
    <property type="protein sequence ID" value="CAH1424828.1"/>
    <property type="molecule type" value="Genomic_DNA"/>
</dbReference>
<feature type="domain" description="YdbS-like PH" evidence="14">
    <location>
        <begin position="764"/>
        <end position="834"/>
    </location>
</feature>
<evidence type="ECO:0000256" key="10">
    <source>
        <dbReference type="ARBA" id="ARBA00023136"/>
    </source>
</evidence>
<feature type="compositionally biased region" description="Low complexity" evidence="12">
    <location>
        <begin position="39"/>
        <end position="54"/>
    </location>
</feature>
<dbReference type="SUPFAM" id="SSF103473">
    <property type="entry name" value="MFS general substrate transporter"/>
    <property type="match status" value="1"/>
</dbReference>
<evidence type="ECO:0000256" key="2">
    <source>
        <dbReference type="ARBA" id="ARBA00004914"/>
    </source>
</evidence>
<dbReference type="EMBL" id="CAKMRJ010003334">
    <property type="protein sequence ID" value="CAH1431673.1"/>
    <property type="molecule type" value="Genomic_DNA"/>
</dbReference>
<keyword evidence="6" id="KW-0762">Sugar transport</keyword>
<dbReference type="Pfam" id="PF07690">
    <property type="entry name" value="MFS_1"/>
    <property type="match status" value="1"/>
</dbReference>
<accession>A0AAU9N3X2</accession>
<dbReference type="PANTHER" id="PTHR19432">
    <property type="entry name" value="SUGAR TRANSPORTER"/>
    <property type="match status" value="1"/>
</dbReference>
<evidence type="ECO:0000259" key="14">
    <source>
        <dbReference type="Pfam" id="PF03703"/>
    </source>
</evidence>
<evidence type="ECO:0000256" key="12">
    <source>
        <dbReference type="SAM" id="MobiDB-lite"/>
    </source>
</evidence>
<feature type="transmembrane region" description="Helical" evidence="13">
    <location>
        <begin position="556"/>
        <end position="575"/>
    </location>
</feature>
<keyword evidence="4" id="KW-0813">Transport</keyword>
<name>A0AAU9N3X2_9ASTR</name>
<dbReference type="AlphaFoldDB" id="A0AAU9N3X2"/>
<evidence type="ECO:0000256" key="3">
    <source>
        <dbReference type="ARBA" id="ARBA00007134"/>
    </source>
</evidence>
<feature type="region of interest" description="Disordered" evidence="12">
    <location>
        <begin position="28"/>
        <end position="57"/>
    </location>
</feature>
<evidence type="ECO:0000256" key="1">
    <source>
        <dbReference type="ARBA" id="ARBA00004651"/>
    </source>
</evidence>
<evidence type="ECO:0000256" key="9">
    <source>
        <dbReference type="ARBA" id="ARBA00022989"/>
    </source>
</evidence>
<feature type="transmembrane region" description="Helical" evidence="13">
    <location>
        <begin position="446"/>
        <end position="469"/>
    </location>
</feature>
<keyword evidence="8" id="KW-0769">Symport</keyword>
<dbReference type="Gene3D" id="1.20.1250.20">
    <property type="entry name" value="MFS general substrate transporter like domains"/>
    <property type="match status" value="1"/>
</dbReference>
<comment type="caution">
    <text evidence="16">The sequence shown here is derived from an EMBL/GenBank/DDBJ whole genome shotgun (WGS) entry which is preliminary data.</text>
</comment>
<evidence type="ECO:0000256" key="13">
    <source>
        <dbReference type="SAM" id="Phobius"/>
    </source>
</evidence>
<dbReference type="PANTHER" id="PTHR19432:SF35">
    <property type="entry name" value="SOLUTE CARRIER FAMILY 45 MEMBER 3 ISOFORM X1"/>
    <property type="match status" value="1"/>
</dbReference>
<evidence type="ECO:0000256" key="6">
    <source>
        <dbReference type="ARBA" id="ARBA00022597"/>
    </source>
</evidence>
<evidence type="ECO:0000256" key="5">
    <source>
        <dbReference type="ARBA" id="ARBA00022475"/>
    </source>
</evidence>
<protein>
    <recommendedName>
        <fullName evidence="14">YdbS-like PH domain-containing protein</fullName>
    </recommendedName>
</protein>
<feature type="compositionally biased region" description="Polar residues" evidence="12">
    <location>
        <begin position="302"/>
        <end position="322"/>
    </location>
</feature>
<comment type="pathway">
    <text evidence="2">Glycan biosynthesis; sucrose metabolism.</text>
</comment>
<dbReference type="GO" id="GO:0005886">
    <property type="term" value="C:plasma membrane"/>
    <property type="evidence" value="ECO:0007669"/>
    <property type="project" value="UniProtKB-SubCell"/>
</dbReference>
<proteinExistence type="inferred from homology"/>
<feature type="compositionally biased region" description="Basic and acidic residues" evidence="12">
    <location>
        <begin position="323"/>
        <end position="332"/>
    </location>
</feature>
<dbReference type="FunFam" id="1.20.1250.20:FF:000366">
    <property type="entry name" value="Sucrose transport protein SUT5"/>
    <property type="match status" value="1"/>
</dbReference>
<feature type="transmembrane region" description="Helical" evidence="13">
    <location>
        <begin position="417"/>
        <end position="434"/>
    </location>
</feature>
<evidence type="ECO:0000313" key="17">
    <source>
        <dbReference type="Proteomes" id="UP001157418"/>
    </source>
</evidence>
<keyword evidence="7 13" id="KW-0812">Transmembrane</keyword>
<feature type="transmembrane region" description="Helical" evidence="13">
    <location>
        <begin position="137"/>
        <end position="159"/>
    </location>
</feature>
<feature type="region of interest" description="Disordered" evidence="12">
    <location>
        <begin position="301"/>
        <end position="342"/>
    </location>
</feature>
<dbReference type="Proteomes" id="UP001157418">
    <property type="component" value="Unassembled WGS sequence"/>
</dbReference>
<feature type="transmembrane region" description="Helical" evidence="13">
    <location>
        <begin position="739"/>
        <end position="764"/>
    </location>
</feature>
<keyword evidence="9 13" id="KW-1133">Transmembrane helix</keyword>
<feature type="transmembrane region" description="Helical" evidence="13">
    <location>
        <begin position="524"/>
        <end position="544"/>
    </location>
</feature>
<organism evidence="16 17">
    <name type="scientific">Lactuca virosa</name>
    <dbReference type="NCBI Taxonomy" id="75947"/>
    <lineage>
        <taxon>Eukaryota</taxon>
        <taxon>Viridiplantae</taxon>
        <taxon>Streptophyta</taxon>
        <taxon>Embryophyta</taxon>
        <taxon>Tracheophyta</taxon>
        <taxon>Spermatophyta</taxon>
        <taxon>Magnoliopsida</taxon>
        <taxon>eudicotyledons</taxon>
        <taxon>Gunneridae</taxon>
        <taxon>Pentapetalae</taxon>
        <taxon>asterids</taxon>
        <taxon>campanulids</taxon>
        <taxon>Asterales</taxon>
        <taxon>Asteraceae</taxon>
        <taxon>Cichorioideae</taxon>
        <taxon>Cichorieae</taxon>
        <taxon>Lactucinae</taxon>
        <taxon>Lactuca</taxon>
    </lineage>
</organism>
<feature type="transmembrane region" description="Helical" evidence="13">
    <location>
        <begin position="490"/>
        <end position="512"/>
    </location>
</feature>
<comment type="similarity">
    <text evidence="3">Belongs to the glycoside-pentoside-hexuronide (GPH) cation symporter transporter (TC 2.A.2.4) family.</text>
</comment>
<dbReference type="FunFam" id="1.20.1250.20:FF:000182">
    <property type="entry name" value="Sucrose transporter SUC2"/>
    <property type="match status" value="1"/>
</dbReference>
<evidence type="ECO:0000256" key="7">
    <source>
        <dbReference type="ARBA" id="ARBA00022692"/>
    </source>
</evidence>
<evidence type="ECO:0000313" key="16">
    <source>
        <dbReference type="EMBL" id="CAH1431673.1"/>
    </source>
</evidence>
<feature type="transmembrane region" description="Helical" evidence="13">
    <location>
        <begin position="65"/>
        <end position="84"/>
    </location>
</feature>
<reference evidence="16 17" key="1">
    <citation type="submission" date="2022-01" db="EMBL/GenBank/DDBJ databases">
        <authorList>
            <person name="Xiong W."/>
            <person name="Schranz E."/>
        </authorList>
    </citation>
    <scope>NUCLEOTIDE SEQUENCE [LARGE SCALE GENOMIC DNA]</scope>
</reference>
<dbReference type="CDD" id="cd17313">
    <property type="entry name" value="MFS_SLC45_SUC"/>
    <property type="match status" value="1"/>
</dbReference>